<protein>
    <submittedName>
        <fullName evidence="2">Phage replisome organizer N-terminal domain-containing protein</fullName>
    </submittedName>
</protein>
<comment type="caution">
    <text evidence="2">The sequence shown here is derived from an EMBL/GenBank/DDBJ whole genome shotgun (WGS) entry which is preliminary data.</text>
</comment>
<dbReference type="Pfam" id="PF09681">
    <property type="entry name" value="Phage_rep_org_N"/>
    <property type="match status" value="1"/>
</dbReference>
<dbReference type="NCBIfam" id="TIGR01714">
    <property type="entry name" value="phage_rep_org_N"/>
    <property type="match status" value="1"/>
</dbReference>
<dbReference type="InterPro" id="IPR010056">
    <property type="entry name" value="Phage_rep_org__N"/>
</dbReference>
<evidence type="ECO:0000259" key="1">
    <source>
        <dbReference type="Pfam" id="PF09681"/>
    </source>
</evidence>
<evidence type="ECO:0000313" key="2">
    <source>
        <dbReference type="EMBL" id="MBC5640233.1"/>
    </source>
</evidence>
<evidence type="ECO:0000313" key="3">
    <source>
        <dbReference type="Proteomes" id="UP000662088"/>
    </source>
</evidence>
<keyword evidence="3" id="KW-1185">Reference proteome</keyword>
<organism evidence="2 3">
    <name type="scientific">Clostridium lentum</name>
    <dbReference type="NCBI Taxonomy" id="2763037"/>
    <lineage>
        <taxon>Bacteria</taxon>
        <taxon>Bacillati</taxon>
        <taxon>Bacillota</taxon>
        <taxon>Clostridia</taxon>
        <taxon>Eubacteriales</taxon>
        <taxon>Clostridiaceae</taxon>
        <taxon>Clostridium</taxon>
    </lineage>
</organism>
<accession>A0A8I0ADW4</accession>
<gene>
    <name evidence="2" type="ORF">H8R92_07260</name>
</gene>
<dbReference type="Proteomes" id="UP000662088">
    <property type="component" value="Unassembled WGS sequence"/>
</dbReference>
<feature type="domain" description="Phage replisome organiser N-terminal" evidence="1">
    <location>
        <begin position="9"/>
        <end position="123"/>
    </location>
</feature>
<reference evidence="2" key="1">
    <citation type="submission" date="2020-08" db="EMBL/GenBank/DDBJ databases">
        <title>Genome public.</title>
        <authorList>
            <person name="Liu C."/>
            <person name="Sun Q."/>
        </authorList>
    </citation>
    <scope>NUCLEOTIDE SEQUENCE</scope>
    <source>
        <strain evidence="2">NSJ-42</strain>
    </source>
</reference>
<name>A0A8I0ADW4_9CLOT</name>
<proteinExistence type="predicted"/>
<sequence length="270" mass="31660">MSDNKKYYYLKLKENFFDSAEIKILESMPNGYKYSNLLLKLYLKSLRYEGMLRLNEYIPYNTEMISAITSIDVDTVRVAFDLLKKLKLIEVLDDGTIFMLEIQNFIGKSSTEADRIRNYRKKVEDTKKLIQGECTNVQQMYDKSTPEIEIEKEKEIEIEKNNKKKKKSEFDDLIENYTENLELRETLYEFIKMRKTIKSPMTSNALKLMLNKLDKLSEVDAEKIEILNNSIMNCWKGIFPLRNTGDAYGSNRASNKSEYEDGFDLGSYTS</sequence>
<dbReference type="RefSeq" id="WP_186835100.1">
    <property type="nucleotide sequence ID" value="NZ_JACOOQ010000010.1"/>
</dbReference>
<dbReference type="EMBL" id="JACOOQ010000010">
    <property type="protein sequence ID" value="MBC5640233.1"/>
    <property type="molecule type" value="Genomic_DNA"/>
</dbReference>
<dbReference type="AlphaFoldDB" id="A0A8I0ADW4"/>